<reference evidence="1 2" key="1">
    <citation type="journal article" date="2018" name="Biotechnol. Adv.">
        <title>Improved genomic resources and new bioinformatic workflow for the carcinogenic parasite Clonorchis sinensis: Biotechnological implications.</title>
        <authorList>
            <person name="Wang D."/>
            <person name="Korhonen P.K."/>
            <person name="Gasser R.B."/>
            <person name="Young N.D."/>
        </authorList>
    </citation>
    <scope>NUCLEOTIDE SEQUENCE [LARGE SCALE GENOMIC DNA]</scope>
    <source>
        <strain evidence="1">Cs-k2</strain>
    </source>
</reference>
<keyword evidence="2" id="KW-1185">Reference proteome</keyword>
<organism evidence="1 2">
    <name type="scientific">Clonorchis sinensis</name>
    <name type="common">Chinese liver fluke</name>
    <dbReference type="NCBI Taxonomy" id="79923"/>
    <lineage>
        <taxon>Eukaryota</taxon>
        <taxon>Metazoa</taxon>
        <taxon>Spiralia</taxon>
        <taxon>Lophotrochozoa</taxon>
        <taxon>Platyhelminthes</taxon>
        <taxon>Trematoda</taxon>
        <taxon>Digenea</taxon>
        <taxon>Opisthorchiida</taxon>
        <taxon>Opisthorchiata</taxon>
        <taxon>Opisthorchiidae</taxon>
        <taxon>Clonorchis</taxon>
    </lineage>
</organism>
<dbReference type="EMBL" id="NIRI02000042">
    <property type="protein sequence ID" value="KAG5448290.1"/>
    <property type="molecule type" value="Genomic_DNA"/>
</dbReference>
<evidence type="ECO:0000313" key="1">
    <source>
        <dbReference type="EMBL" id="KAG5448290.1"/>
    </source>
</evidence>
<protein>
    <submittedName>
        <fullName evidence="1">Uncharacterized protein</fullName>
    </submittedName>
</protein>
<reference evidence="1 2" key="2">
    <citation type="journal article" date="2021" name="Genomics">
        <title>High-quality reference genome for Clonorchis sinensis.</title>
        <authorList>
            <person name="Young N.D."/>
            <person name="Stroehlein A.J."/>
            <person name="Kinkar L."/>
            <person name="Wang T."/>
            <person name="Sohn W.M."/>
            <person name="Chang B.C.H."/>
            <person name="Kaur P."/>
            <person name="Weisz D."/>
            <person name="Dudchenko O."/>
            <person name="Aiden E.L."/>
            <person name="Korhonen P.K."/>
            <person name="Gasser R.B."/>
        </authorList>
    </citation>
    <scope>NUCLEOTIDE SEQUENCE [LARGE SCALE GENOMIC DNA]</scope>
    <source>
        <strain evidence="1">Cs-k2</strain>
    </source>
</reference>
<sequence length="208" mass="23981">MTSPRVSVNLMFYLNPNWTDFEKYTHLQINLVFARDSPGTQLNLSLVMFPVGFSYMVRCHVGVVRQNVWDVRSAVTPFRCLAAMPPMGNTRAGMLPGCPSLDRGSREAEVGFEPWTFWLVNPRSNHLSHLLNSYKSPWNMANIRPPLKTVNTNSLQKRILRDGKMAQWLGREFTNRKATECNAPGCLMFYLLRYLRCRDTCLLVMHYS</sequence>
<comment type="caution">
    <text evidence="1">The sequence shown here is derived from an EMBL/GenBank/DDBJ whole genome shotgun (WGS) entry which is preliminary data.</text>
</comment>
<evidence type="ECO:0000313" key="2">
    <source>
        <dbReference type="Proteomes" id="UP000286415"/>
    </source>
</evidence>
<dbReference type="Proteomes" id="UP000286415">
    <property type="component" value="Unassembled WGS sequence"/>
</dbReference>
<dbReference type="AlphaFoldDB" id="A0A3R7D6Z9"/>
<dbReference type="InParanoid" id="A0A3R7D6Z9"/>
<name>A0A3R7D6Z9_CLOSI</name>
<gene>
    <name evidence="1" type="ORF">CSKR_110459</name>
</gene>
<proteinExistence type="predicted"/>
<accession>A0A3R7D6Z9</accession>